<gene>
    <name evidence="6" type="ORF">HD556DRAFT_1439633</name>
</gene>
<evidence type="ECO:0000256" key="1">
    <source>
        <dbReference type="ARBA" id="ARBA00022723"/>
    </source>
</evidence>
<dbReference type="AlphaFoldDB" id="A0A9P7DNN5"/>
<dbReference type="SUPFAM" id="SSF144232">
    <property type="entry name" value="HIT/MYND zinc finger-like"/>
    <property type="match status" value="1"/>
</dbReference>
<comment type="caution">
    <text evidence="6">The sequence shown here is derived from an EMBL/GenBank/DDBJ whole genome shotgun (WGS) entry which is preliminary data.</text>
</comment>
<evidence type="ECO:0000256" key="4">
    <source>
        <dbReference type="PROSITE-ProRule" id="PRU00134"/>
    </source>
</evidence>
<dbReference type="OrthoDB" id="341421at2759"/>
<dbReference type="Pfam" id="PF01753">
    <property type="entry name" value="zf-MYND"/>
    <property type="match status" value="1"/>
</dbReference>
<dbReference type="RefSeq" id="XP_041163621.1">
    <property type="nucleotide sequence ID" value="XM_041305989.1"/>
</dbReference>
<name>A0A9P7DNN5_9AGAM</name>
<evidence type="ECO:0000313" key="7">
    <source>
        <dbReference type="Proteomes" id="UP000719766"/>
    </source>
</evidence>
<evidence type="ECO:0000259" key="5">
    <source>
        <dbReference type="PROSITE" id="PS50865"/>
    </source>
</evidence>
<evidence type="ECO:0000256" key="3">
    <source>
        <dbReference type="ARBA" id="ARBA00022833"/>
    </source>
</evidence>
<dbReference type="PANTHER" id="PTHR10237:SF14">
    <property type="entry name" value="MYND-TYPE DOMAIN-CONTAINING PROTEIN"/>
    <property type="match status" value="1"/>
</dbReference>
<dbReference type="Proteomes" id="UP000719766">
    <property type="component" value="Unassembled WGS sequence"/>
</dbReference>
<dbReference type="Pfam" id="PF26632">
    <property type="entry name" value="DUF8205"/>
    <property type="match status" value="1"/>
</dbReference>
<reference evidence="6" key="1">
    <citation type="journal article" date="2020" name="New Phytol.">
        <title>Comparative genomics reveals dynamic genome evolution in host specialist ectomycorrhizal fungi.</title>
        <authorList>
            <person name="Lofgren L.A."/>
            <person name="Nguyen N.H."/>
            <person name="Vilgalys R."/>
            <person name="Ruytinx J."/>
            <person name="Liao H.L."/>
            <person name="Branco S."/>
            <person name="Kuo A."/>
            <person name="LaButti K."/>
            <person name="Lipzen A."/>
            <person name="Andreopoulos W."/>
            <person name="Pangilinan J."/>
            <person name="Riley R."/>
            <person name="Hundley H."/>
            <person name="Na H."/>
            <person name="Barry K."/>
            <person name="Grigoriev I.V."/>
            <person name="Stajich J.E."/>
            <person name="Kennedy P.G."/>
        </authorList>
    </citation>
    <scope>NUCLEOTIDE SEQUENCE</scope>
    <source>
        <strain evidence="6">S12</strain>
    </source>
</reference>
<keyword evidence="1" id="KW-0479">Metal-binding</keyword>
<dbReference type="GO" id="GO:0005634">
    <property type="term" value="C:nucleus"/>
    <property type="evidence" value="ECO:0007669"/>
    <property type="project" value="TreeGrafter"/>
</dbReference>
<dbReference type="PANTHER" id="PTHR10237">
    <property type="entry name" value="DEFORMED EPIDERMAL AUTOREGULATORY FACTOR 1 HOMOLOG SUPPRESSIN"/>
    <property type="match status" value="1"/>
</dbReference>
<keyword evidence="7" id="KW-1185">Reference proteome</keyword>
<sequence length="325" mass="36695">MTDLNTPPPTQEIVHIHAIHPDRDNLFRIAATPTDLIKKHVKTFGVQCTQCQKTLDKPLKCSKCKGVWYCSKECQKKHWPAHKPACHDVERSSGALKFVRTFFANITLMMFLKVAIIYDCGLLDNSRLGFDVPFMARVDIAIEPTDILDFAGLYLNNRPIAEKLKGMVQVNTVSAWDPNTHPPLTPTRLRLWQDARAQSTAAGHGKDPVGLIEFLNYTENSTTVAVHIASSVIAIARKREPFLCSSALTGNQSEKPMDSATCIEYINLHIRADEQNQLLLRTVMTEQDKEVIRAAGRNEDSLPISLLNYKMQRELLYANIMNLRR</sequence>
<keyword evidence="3" id="KW-0862">Zinc</keyword>
<dbReference type="GO" id="GO:0008270">
    <property type="term" value="F:zinc ion binding"/>
    <property type="evidence" value="ECO:0007669"/>
    <property type="project" value="UniProtKB-KW"/>
</dbReference>
<dbReference type="InterPro" id="IPR024119">
    <property type="entry name" value="TF_DEAF-1"/>
</dbReference>
<dbReference type="Gene3D" id="6.10.140.2220">
    <property type="match status" value="1"/>
</dbReference>
<dbReference type="EMBL" id="JABBWE010000011">
    <property type="protein sequence ID" value="KAG1799222.1"/>
    <property type="molecule type" value="Genomic_DNA"/>
</dbReference>
<dbReference type="GeneID" id="64599753"/>
<organism evidence="6 7">
    <name type="scientific">Suillus plorans</name>
    <dbReference type="NCBI Taxonomy" id="116603"/>
    <lineage>
        <taxon>Eukaryota</taxon>
        <taxon>Fungi</taxon>
        <taxon>Dikarya</taxon>
        <taxon>Basidiomycota</taxon>
        <taxon>Agaricomycotina</taxon>
        <taxon>Agaricomycetes</taxon>
        <taxon>Agaricomycetidae</taxon>
        <taxon>Boletales</taxon>
        <taxon>Suillineae</taxon>
        <taxon>Suillaceae</taxon>
        <taxon>Suillus</taxon>
    </lineage>
</organism>
<dbReference type="PROSITE" id="PS50865">
    <property type="entry name" value="ZF_MYND_2"/>
    <property type="match status" value="1"/>
</dbReference>
<keyword evidence="2 4" id="KW-0863">Zinc-finger</keyword>
<evidence type="ECO:0000313" key="6">
    <source>
        <dbReference type="EMBL" id="KAG1799222.1"/>
    </source>
</evidence>
<dbReference type="InterPro" id="IPR002893">
    <property type="entry name" value="Znf_MYND"/>
</dbReference>
<dbReference type="GO" id="GO:0000981">
    <property type="term" value="F:DNA-binding transcription factor activity, RNA polymerase II-specific"/>
    <property type="evidence" value="ECO:0007669"/>
    <property type="project" value="TreeGrafter"/>
</dbReference>
<evidence type="ECO:0000256" key="2">
    <source>
        <dbReference type="ARBA" id="ARBA00022771"/>
    </source>
</evidence>
<proteinExistence type="predicted"/>
<dbReference type="InterPro" id="IPR058518">
    <property type="entry name" value="DUF8205"/>
</dbReference>
<feature type="domain" description="MYND-type" evidence="5">
    <location>
        <begin position="48"/>
        <end position="86"/>
    </location>
</feature>
<protein>
    <recommendedName>
        <fullName evidence="5">MYND-type domain-containing protein</fullName>
    </recommendedName>
</protein>
<dbReference type="PROSITE" id="PS01360">
    <property type="entry name" value="ZF_MYND_1"/>
    <property type="match status" value="1"/>
</dbReference>
<accession>A0A9P7DNN5</accession>